<reference evidence="18 19" key="1">
    <citation type="submission" date="2017-02" db="EMBL/GenBank/DDBJ databases">
        <authorList>
            <person name="Peterson S.W."/>
        </authorList>
    </citation>
    <scope>NUCLEOTIDE SEQUENCE [LARGE SCALE GENOMIC DNA]</scope>
    <source>
        <strain evidence="18 19">USBA 369</strain>
    </source>
</reference>
<dbReference type="AlphaFoldDB" id="A0A1T4RQ76"/>
<dbReference type="InterPro" id="IPR010663">
    <property type="entry name" value="Znf_FPG/IleRS"/>
</dbReference>
<dbReference type="InterPro" id="IPR000214">
    <property type="entry name" value="Znf_DNA_glyclase/AP_lyase"/>
</dbReference>
<dbReference type="SMART" id="SM00898">
    <property type="entry name" value="Fapy_DNA_glyco"/>
    <property type="match status" value="1"/>
</dbReference>
<dbReference type="SMART" id="SM01232">
    <property type="entry name" value="H2TH"/>
    <property type="match status" value="1"/>
</dbReference>
<dbReference type="SUPFAM" id="SSF46946">
    <property type="entry name" value="S13-like H2TH domain"/>
    <property type="match status" value="1"/>
</dbReference>
<name>A0A1T4RQ76_9HYPH</name>
<comment type="function">
    <text evidence="15">Involved in base excision repair of DNA damaged by oxidation or by mutagenic agents. Acts as DNA glycosylase that recognizes and removes damaged bases. Has a preference for oxidized purines, such as 7,8-dihydro-8-oxoguanine (8-oxoG). Has AP (apurinic/apyrimidinic) lyase activity and introduces nicks in the DNA strand. Cleaves the DNA backbone by beta-delta elimination to generate a single-strand break at the site of the removed base with both 3'- and 5'-phosphates.</text>
</comment>
<evidence type="ECO:0000256" key="13">
    <source>
        <dbReference type="ARBA" id="ARBA00023295"/>
    </source>
</evidence>
<organism evidence="18 19">
    <name type="scientific">Consotaella salsifontis</name>
    <dbReference type="NCBI Taxonomy" id="1365950"/>
    <lineage>
        <taxon>Bacteria</taxon>
        <taxon>Pseudomonadati</taxon>
        <taxon>Pseudomonadota</taxon>
        <taxon>Alphaproteobacteria</taxon>
        <taxon>Hyphomicrobiales</taxon>
        <taxon>Aurantimonadaceae</taxon>
        <taxon>Consotaella</taxon>
    </lineage>
</organism>
<dbReference type="SUPFAM" id="SSF57716">
    <property type="entry name" value="Glucocorticoid receptor-like (DNA-binding domain)"/>
    <property type="match status" value="1"/>
</dbReference>
<dbReference type="GO" id="GO:0034039">
    <property type="term" value="F:8-oxo-7,8-dihydroguanine DNA N-glycosylase activity"/>
    <property type="evidence" value="ECO:0007669"/>
    <property type="project" value="TreeGrafter"/>
</dbReference>
<evidence type="ECO:0000256" key="6">
    <source>
        <dbReference type="ARBA" id="ARBA00022771"/>
    </source>
</evidence>
<evidence type="ECO:0000256" key="4">
    <source>
        <dbReference type="ARBA" id="ARBA00022723"/>
    </source>
</evidence>
<dbReference type="Gene3D" id="1.10.8.50">
    <property type="match status" value="1"/>
</dbReference>
<dbReference type="InterPro" id="IPR015886">
    <property type="entry name" value="H2TH_FPG"/>
</dbReference>
<dbReference type="InterPro" id="IPR020629">
    <property type="entry name" value="FPG_Glyclase"/>
</dbReference>
<evidence type="ECO:0000259" key="17">
    <source>
        <dbReference type="PROSITE" id="PS51068"/>
    </source>
</evidence>
<feature type="active site" description="Proton donor" evidence="15">
    <location>
        <position position="53"/>
    </location>
</feature>
<dbReference type="GO" id="GO:0140078">
    <property type="term" value="F:class I DNA-(apurinic or apyrimidinic site) endonuclease activity"/>
    <property type="evidence" value="ECO:0007669"/>
    <property type="project" value="UniProtKB-EC"/>
</dbReference>
<dbReference type="PROSITE" id="PS51068">
    <property type="entry name" value="FPG_CAT"/>
    <property type="match status" value="1"/>
</dbReference>
<evidence type="ECO:0000256" key="5">
    <source>
        <dbReference type="ARBA" id="ARBA00022763"/>
    </source>
</evidence>
<keyword evidence="8 15" id="KW-0862">Zinc</keyword>
<dbReference type="PANTHER" id="PTHR22993:SF9">
    <property type="entry name" value="FORMAMIDOPYRIMIDINE-DNA GLYCOSYLASE"/>
    <property type="match status" value="1"/>
</dbReference>
<evidence type="ECO:0000256" key="2">
    <source>
        <dbReference type="ARBA" id="ARBA00009409"/>
    </source>
</evidence>
<dbReference type="Gene3D" id="3.20.190.10">
    <property type="entry name" value="MutM-like, N-terminal"/>
    <property type="match status" value="1"/>
</dbReference>
<feature type="binding site" evidence="15">
    <location>
        <position position="160"/>
    </location>
    <ligand>
        <name>DNA</name>
        <dbReference type="ChEBI" id="CHEBI:16991"/>
    </ligand>
</feature>
<keyword evidence="12 15" id="KW-0511">Multifunctional enzyme</keyword>
<dbReference type="EC" id="4.2.99.18" evidence="15"/>
<feature type="active site" description="Proton donor; for beta-elimination activity" evidence="15">
    <location>
        <position position="108"/>
    </location>
</feature>
<dbReference type="NCBIfam" id="TIGR00577">
    <property type="entry name" value="fpg"/>
    <property type="match status" value="1"/>
</dbReference>
<dbReference type="InterPro" id="IPR012319">
    <property type="entry name" value="FPG_cat"/>
</dbReference>
<protein>
    <recommendedName>
        <fullName evidence="15">Formamidopyrimidine-DNA glycosylase</fullName>
        <shortName evidence="15">Fapy-DNA glycosylase</shortName>
        <ecNumber evidence="15">3.2.2.23</ecNumber>
    </recommendedName>
    <alternativeName>
        <fullName evidence="15">DNA-(apurinic or apyrimidinic site) lyase MutM</fullName>
        <shortName evidence="15">AP lyase MutM</shortName>
        <ecNumber evidence="15">4.2.99.18</ecNumber>
    </alternativeName>
</protein>
<evidence type="ECO:0000256" key="14">
    <source>
        <dbReference type="ARBA" id="ARBA00044632"/>
    </source>
</evidence>
<dbReference type="SUPFAM" id="SSF81624">
    <property type="entry name" value="N-terminal domain of MutM-like DNA repair proteins"/>
    <property type="match status" value="1"/>
</dbReference>
<comment type="subunit">
    <text evidence="3 15">Monomer.</text>
</comment>
<keyword evidence="5 15" id="KW-0227">DNA damage</keyword>
<evidence type="ECO:0000256" key="7">
    <source>
        <dbReference type="ARBA" id="ARBA00022801"/>
    </source>
</evidence>
<comment type="cofactor">
    <cofactor evidence="15">
        <name>Zn(2+)</name>
        <dbReference type="ChEBI" id="CHEBI:29105"/>
    </cofactor>
    <text evidence="15">Binds 1 zinc ion per subunit.</text>
</comment>
<dbReference type="Pfam" id="PF06831">
    <property type="entry name" value="H2TH"/>
    <property type="match status" value="1"/>
</dbReference>
<dbReference type="Proteomes" id="UP000190135">
    <property type="component" value="Unassembled WGS sequence"/>
</dbReference>
<dbReference type="Pfam" id="PF01149">
    <property type="entry name" value="Fapy_DNA_glyco"/>
    <property type="match status" value="1"/>
</dbReference>
<feature type="domain" description="FPG-type" evidence="16">
    <location>
        <begin position="317"/>
        <end position="353"/>
    </location>
</feature>
<comment type="similarity">
    <text evidence="2 15">Belongs to the FPG family.</text>
</comment>
<evidence type="ECO:0000256" key="3">
    <source>
        <dbReference type="ARBA" id="ARBA00011245"/>
    </source>
</evidence>
<dbReference type="EC" id="3.2.2.23" evidence="15"/>
<evidence type="ECO:0000256" key="8">
    <source>
        <dbReference type="ARBA" id="ARBA00022833"/>
    </source>
</evidence>
<dbReference type="InterPro" id="IPR010979">
    <property type="entry name" value="Ribosomal_uS13-like_H2TH"/>
</dbReference>
<evidence type="ECO:0000313" key="19">
    <source>
        <dbReference type="Proteomes" id="UP000190135"/>
    </source>
</evidence>
<dbReference type="PANTHER" id="PTHR22993">
    <property type="entry name" value="FORMAMIDOPYRIMIDINE-DNA GLYCOSYLASE"/>
    <property type="match status" value="1"/>
</dbReference>
<comment type="catalytic activity">
    <reaction evidence="14 15">
        <text>2'-deoxyribonucleotide-(2'-deoxyribose 5'-phosphate)-2'-deoxyribonucleotide-DNA = a 3'-end 2'-deoxyribonucleotide-(2,3-dehydro-2,3-deoxyribose 5'-phosphate)-DNA + a 5'-end 5'-phospho-2'-deoxyribonucleoside-DNA + H(+)</text>
        <dbReference type="Rhea" id="RHEA:66592"/>
        <dbReference type="Rhea" id="RHEA-COMP:13180"/>
        <dbReference type="Rhea" id="RHEA-COMP:16897"/>
        <dbReference type="Rhea" id="RHEA-COMP:17067"/>
        <dbReference type="ChEBI" id="CHEBI:15378"/>
        <dbReference type="ChEBI" id="CHEBI:136412"/>
        <dbReference type="ChEBI" id="CHEBI:157695"/>
        <dbReference type="ChEBI" id="CHEBI:167181"/>
        <dbReference type="EC" id="4.2.99.18"/>
    </reaction>
</comment>
<feature type="binding site" evidence="15">
    <location>
        <position position="183"/>
    </location>
    <ligand>
        <name>DNA</name>
        <dbReference type="ChEBI" id="CHEBI:16991"/>
    </ligand>
</feature>
<evidence type="ECO:0000313" key="18">
    <source>
        <dbReference type="EMBL" id="SKA17956.1"/>
    </source>
</evidence>
<keyword evidence="4 15" id="KW-0479">Metal-binding</keyword>
<feature type="binding site" evidence="15">
    <location>
        <position position="226"/>
    </location>
    <ligand>
        <name>DNA</name>
        <dbReference type="ChEBI" id="CHEBI:16991"/>
    </ligand>
</feature>
<keyword evidence="6 15" id="KW-0863">Zinc-finger</keyword>
<feature type="active site" description="Schiff-base intermediate with DNA" evidence="15">
    <location>
        <position position="52"/>
    </location>
</feature>
<dbReference type="EMBL" id="FUXL01000007">
    <property type="protein sequence ID" value="SKA17956.1"/>
    <property type="molecule type" value="Genomic_DNA"/>
</dbReference>
<dbReference type="FunFam" id="1.10.8.50:FF:000003">
    <property type="entry name" value="Formamidopyrimidine-DNA glycosylase"/>
    <property type="match status" value="1"/>
</dbReference>
<keyword evidence="13 15" id="KW-0326">Glycosidase</keyword>
<proteinExistence type="inferred from homology"/>
<gene>
    <name evidence="15" type="primary">mutM</name>
    <name evidence="15" type="synonym">fpg</name>
    <name evidence="18" type="ORF">SAMN05428963_107155</name>
</gene>
<dbReference type="GO" id="GO:0008270">
    <property type="term" value="F:zinc ion binding"/>
    <property type="evidence" value="ECO:0007669"/>
    <property type="project" value="UniProtKB-UniRule"/>
</dbReference>
<keyword evidence="9 15" id="KW-0238">DNA-binding</keyword>
<keyword evidence="11 15" id="KW-0456">Lyase</keyword>
<keyword evidence="7 15" id="KW-0378">Hydrolase</keyword>
<dbReference type="GO" id="GO:0006284">
    <property type="term" value="P:base-excision repair"/>
    <property type="evidence" value="ECO:0007669"/>
    <property type="project" value="InterPro"/>
</dbReference>
<evidence type="ECO:0000256" key="9">
    <source>
        <dbReference type="ARBA" id="ARBA00023125"/>
    </source>
</evidence>
<keyword evidence="19" id="KW-1185">Reference proteome</keyword>
<comment type="catalytic activity">
    <reaction evidence="1 15">
        <text>Hydrolysis of DNA containing ring-opened 7-methylguanine residues, releasing 2,6-diamino-4-hydroxy-5-(N-methyl)formamidopyrimidine.</text>
        <dbReference type="EC" id="3.2.2.23"/>
    </reaction>
</comment>
<dbReference type="InterPro" id="IPR035937">
    <property type="entry name" value="FPG_N"/>
</dbReference>
<evidence type="ECO:0000259" key="16">
    <source>
        <dbReference type="PROSITE" id="PS51066"/>
    </source>
</evidence>
<dbReference type="GO" id="GO:0003684">
    <property type="term" value="F:damaged DNA binding"/>
    <property type="evidence" value="ECO:0007669"/>
    <property type="project" value="InterPro"/>
</dbReference>
<evidence type="ECO:0000256" key="12">
    <source>
        <dbReference type="ARBA" id="ARBA00023268"/>
    </source>
</evidence>
<dbReference type="Pfam" id="PF06827">
    <property type="entry name" value="zf-FPG_IleRS"/>
    <property type="match status" value="1"/>
</dbReference>
<feature type="domain" description="Formamidopyrimidine-DNA glycosylase catalytic" evidence="17">
    <location>
        <begin position="52"/>
        <end position="186"/>
    </location>
</feature>
<dbReference type="CDD" id="cd08966">
    <property type="entry name" value="EcFpg-like_N"/>
    <property type="match status" value="1"/>
</dbReference>
<dbReference type="HAMAP" id="MF_00103">
    <property type="entry name" value="Fapy_DNA_glycosyl"/>
    <property type="match status" value="1"/>
</dbReference>
<evidence type="ECO:0000256" key="15">
    <source>
        <dbReference type="HAMAP-Rule" id="MF_00103"/>
    </source>
</evidence>
<evidence type="ECO:0000256" key="1">
    <source>
        <dbReference type="ARBA" id="ARBA00001668"/>
    </source>
</evidence>
<evidence type="ECO:0000256" key="11">
    <source>
        <dbReference type="ARBA" id="ARBA00023239"/>
    </source>
</evidence>
<evidence type="ECO:0000256" key="10">
    <source>
        <dbReference type="ARBA" id="ARBA00023204"/>
    </source>
</evidence>
<feature type="active site" description="Proton donor; for delta-elimination activity" evidence="15">
    <location>
        <position position="343"/>
    </location>
</feature>
<sequence>MRHGRPAVVARLRRDTYTNLRQVEASHVDCPRDPAGFPRSASDVMANEDSVPELPEVETVRRGLQPVMEGATIADVTLRRPDLRLPLPERFAERLAGRGIDHLGRRAKYLLAELDDGTTLAIHLGMSGSMRIEAADDATADARARVPGAFLFPRSTTLTHDHVVFHLKDGPSGPATIVFNDPRRFGLMTLIEPGGMETHPLFRHLGIEPTGNALSGEALARLFAGKAAPLKAALLDQRLIAGLGNIYVCEALWRARLSPRRAAGSLVTRDGKATKRLEALALSVRETIADAIAAGGSTLKDYRQADGSLGYFQHSFAVYGREGEACRHENCRGIISRIVQSGRSTFFCPICQR</sequence>
<dbReference type="STRING" id="1365950.SAMN05428963_107155"/>
<accession>A0A1T4RQ76</accession>
<dbReference type="PROSITE" id="PS51066">
    <property type="entry name" value="ZF_FPG_2"/>
    <property type="match status" value="1"/>
</dbReference>
<keyword evidence="10 15" id="KW-0234">DNA repair</keyword>
<dbReference type="NCBIfam" id="NF002211">
    <property type="entry name" value="PRK01103.1"/>
    <property type="match status" value="1"/>
</dbReference>